<organism evidence="1">
    <name type="scientific">Tanacetum cinerariifolium</name>
    <name type="common">Dalmatian daisy</name>
    <name type="synonym">Chrysanthemum cinerariifolium</name>
    <dbReference type="NCBI Taxonomy" id="118510"/>
    <lineage>
        <taxon>Eukaryota</taxon>
        <taxon>Viridiplantae</taxon>
        <taxon>Streptophyta</taxon>
        <taxon>Embryophyta</taxon>
        <taxon>Tracheophyta</taxon>
        <taxon>Spermatophyta</taxon>
        <taxon>Magnoliopsida</taxon>
        <taxon>eudicotyledons</taxon>
        <taxon>Gunneridae</taxon>
        <taxon>Pentapetalae</taxon>
        <taxon>asterids</taxon>
        <taxon>campanulids</taxon>
        <taxon>Asterales</taxon>
        <taxon>Asteraceae</taxon>
        <taxon>Asteroideae</taxon>
        <taxon>Anthemideae</taxon>
        <taxon>Anthemidinae</taxon>
        <taxon>Tanacetum</taxon>
    </lineage>
</organism>
<accession>A0A6L2P6J8</accession>
<name>A0A6L2P6J8_TANCI</name>
<reference evidence="1" key="1">
    <citation type="journal article" date="2019" name="Sci. Rep.">
        <title>Draft genome of Tanacetum cinerariifolium, the natural source of mosquito coil.</title>
        <authorList>
            <person name="Yamashiro T."/>
            <person name="Shiraishi A."/>
            <person name="Satake H."/>
            <person name="Nakayama K."/>
        </authorList>
    </citation>
    <scope>NUCLEOTIDE SEQUENCE</scope>
</reference>
<protein>
    <submittedName>
        <fullName evidence="1">ABC transporter G family member 35-like isoform X3</fullName>
    </submittedName>
</protein>
<dbReference type="EMBL" id="BKCJ010010740">
    <property type="protein sequence ID" value="GEU92922.1"/>
    <property type="molecule type" value="Genomic_DNA"/>
</dbReference>
<feature type="non-terminal residue" evidence="1">
    <location>
        <position position="207"/>
    </location>
</feature>
<evidence type="ECO:0000313" key="1">
    <source>
        <dbReference type="EMBL" id="GEU92922.1"/>
    </source>
</evidence>
<proteinExistence type="predicted"/>
<comment type="caution">
    <text evidence="1">The sequence shown here is derived from an EMBL/GenBank/DDBJ whole genome shotgun (WGS) entry which is preliminary data.</text>
</comment>
<dbReference type="PANTHER" id="PTHR48040">
    <property type="entry name" value="PLEIOTROPIC DRUG RESISTANCE PROTEIN 1-LIKE ISOFORM X1"/>
    <property type="match status" value="1"/>
</dbReference>
<sequence length="207" mass="23421">MPLKKDKKGITKPRFQGLECEGDNVLPTKFEEDKFRSSYGKIMNIKKLDEVISSINGWCMKYGLFGLNGTSVGSTVFWKDNSFVGFGGEAQPQLKGNHRFLSKMPGVGSRLEMLKELAQREKQAEIFPEAEVDFFIKATAVEGDASSLITYYTLKVHAIERTSSISELNDNDDVGEMLEISKTIRDYHDSIGFPQCVRRIVIWTLYD</sequence>
<gene>
    <name evidence="1" type="ORF">Tci_064900</name>
</gene>
<dbReference type="PANTHER" id="PTHR48040:SF66">
    <property type="entry name" value="PLANT PDR ABC TRANSPORTER ASSOCIATED-RELATED"/>
    <property type="match status" value="1"/>
</dbReference>
<dbReference type="AlphaFoldDB" id="A0A6L2P6J8"/>